<gene>
    <name evidence="1" type="ORF">SDC9_203014</name>
</gene>
<comment type="caution">
    <text evidence="1">The sequence shown here is derived from an EMBL/GenBank/DDBJ whole genome shotgun (WGS) entry which is preliminary data.</text>
</comment>
<protein>
    <submittedName>
        <fullName evidence="1">Uncharacterized protein</fullName>
    </submittedName>
</protein>
<dbReference type="EMBL" id="VSSQ01124444">
    <property type="protein sequence ID" value="MPN55332.1"/>
    <property type="molecule type" value="Genomic_DNA"/>
</dbReference>
<dbReference type="AlphaFoldDB" id="A0A645IWT6"/>
<organism evidence="1">
    <name type="scientific">bioreactor metagenome</name>
    <dbReference type="NCBI Taxonomy" id="1076179"/>
    <lineage>
        <taxon>unclassified sequences</taxon>
        <taxon>metagenomes</taxon>
        <taxon>ecological metagenomes</taxon>
    </lineage>
</organism>
<accession>A0A645IWT6</accession>
<proteinExistence type="predicted"/>
<evidence type="ECO:0000313" key="1">
    <source>
        <dbReference type="EMBL" id="MPN55332.1"/>
    </source>
</evidence>
<reference evidence="1" key="1">
    <citation type="submission" date="2019-08" db="EMBL/GenBank/DDBJ databases">
        <authorList>
            <person name="Kucharzyk K."/>
            <person name="Murdoch R.W."/>
            <person name="Higgins S."/>
            <person name="Loffler F."/>
        </authorList>
    </citation>
    <scope>NUCLEOTIDE SEQUENCE</scope>
</reference>
<name>A0A645IWT6_9ZZZZ</name>
<sequence length="89" mass="9550">MESAALQRGNAFGYQLFAAIDQACIFGAIQPGFLRNRFVVGFVRLTQIGGIGVRNRALLAHPAQCRAGIETAGKGDAHFLVDGNRLKYG</sequence>